<keyword evidence="4" id="KW-0963">Cytoplasm</keyword>
<evidence type="ECO:0000256" key="4">
    <source>
        <dbReference type="ARBA" id="ARBA00022490"/>
    </source>
</evidence>
<dbReference type="GO" id="GO:0016558">
    <property type="term" value="P:protein import into peroxisome matrix"/>
    <property type="evidence" value="ECO:0007669"/>
    <property type="project" value="TreeGrafter"/>
</dbReference>
<proteinExistence type="inferred from homology"/>
<evidence type="ECO:0000256" key="6">
    <source>
        <dbReference type="ARBA" id="ARBA00022737"/>
    </source>
</evidence>
<keyword evidence="10" id="KW-0653">Protein transport</keyword>
<dbReference type="RefSeq" id="XP_025595380.1">
    <property type="nucleotide sequence ID" value="XM_025743398.1"/>
</dbReference>
<keyword evidence="20" id="KW-1185">Reference proteome</keyword>
<name>A0A316Z0S5_9BASI</name>
<dbReference type="SUPFAM" id="SSF52540">
    <property type="entry name" value="P-loop containing nucleoside triphosphate hydrolases"/>
    <property type="match status" value="2"/>
</dbReference>
<dbReference type="InterPro" id="IPR041569">
    <property type="entry name" value="AAA_lid_3"/>
</dbReference>
<dbReference type="CDD" id="cd19526">
    <property type="entry name" value="RecA-like_PEX1_r2"/>
    <property type="match status" value="1"/>
</dbReference>
<evidence type="ECO:0000256" key="11">
    <source>
        <dbReference type="ARBA" id="ARBA00023136"/>
    </source>
</evidence>
<evidence type="ECO:0000313" key="20">
    <source>
        <dbReference type="Proteomes" id="UP000245946"/>
    </source>
</evidence>
<keyword evidence="12" id="KW-0576">Peroxisome</keyword>
<evidence type="ECO:0000256" key="15">
    <source>
        <dbReference type="ARBA" id="ARBA00046271"/>
    </source>
</evidence>
<dbReference type="STRING" id="58919.A0A316Z0S5"/>
<dbReference type="SUPFAM" id="SSF54585">
    <property type="entry name" value="Cdc48 domain 2-like"/>
    <property type="match status" value="1"/>
</dbReference>
<dbReference type="Gene3D" id="3.40.50.300">
    <property type="entry name" value="P-loop containing nucleotide triphosphate hydrolases"/>
    <property type="match status" value="2"/>
</dbReference>
<dbReference type="GO" id="GO:0016887">
    <property type="term" value="F:ATP hydrolysis activity"/>
    <property type="evidence" value="ECO:0007669"/>
    <property type="project" value="InterPro"/>
</dbReference>
<evidence type="ECO:0000256" key="9">
    <source>
        <dbReference type="ARBA" id="ARBA00022840"/>
    </source>
</evidence>
<evidence type="ECO:0000256" key="12">
    <source>
        <dbReference type="ARBA" id="ARBA00023140"/>
    </source>
</evidence>
<dbReference type="InterPro" id="IPR015342">
    <property type="entry name" value="PEX1-N_C-lobe"/>
</dbReference>
<dbReference type="GO" id="GO:0005778">
    <property type="term" value="C:peroxisomal membrane"/>
    <property type="evidence" value="ECO:0007669"/>
    <property type="project" value="UniProtKB-SubCell"/>
</dbReference>
<dbReference type="Pfam" id="PF09262">
    <property type="entry name" value="PEX-1N"/>
    <property type="match status" value="1"/>
</dbReference>
<dbReference type="AlphaFoldDB" id="A0A316Z0S5"/>
<dbReference type="PANTHER" id="PTHR23077">
    <property type="entry name" value="AAA-FAMILY ATPASE"/>
    <property type="match status" value="1"/>
</dbReference>
<dbReference type="Pfam" id="PF17862">
    <property type="entry name" value="AAA_lid_3"/>
    <property type="match status" value="1"/>
</dbReference>
<comment type="catalytic activity">
    <reaction evidence="16">
        <text>ATP + H2O = ADP + phosphate + H(+)</text>
        <dbReference type="Rhea" id="RHEA:13065"/>
        <dbReference type="ChEBI" id="CHEBI:15377"/>
        <dbReference type="ChEBI" id="CHEBI:15378"/>
        <dbReference type="ChEBI" id="CHEBI:30616"/>
        <dbReference type="ChEBI" id="CHEBI:43474"/>
        <dbReference type="ChEBI" id="CHEBI:456216"/>
    </reaction>
    <physiologicalReaction direction="left-to-right" evidence="16">
        <dbReference type="Rhea" id="RHEA:13066"/>
    </physiologicalReaction>
</comment>
<dbReference type="Proteomes" id="UP000245946">
    <property type="component" value="Unassembled WGS sequence"/>
</dbReference>
<feature type="domain" description="AAA+ ATPase" evidence="18">
    <location>
        <begin position="652"/>
        <end position="787"/>
    </location>
</feature>
<dbReference type="FunFam" id="3.40.50.300:FF:000149">
    <property type="entry name" value="Nuclear valosin-containing protein-like"/>
    <property type="match status" value="1"/>
</dbReference>
<evidence type="ECO:0000256" key="17">
    <source>
        <dbReference type="ARBA" id="ARBA00064205"/>
    </source>
</evidence>
<keyword evidence="6" id="KW-0677">Repeat</keyword>
<comment type="subunit">
    <text evidence="17">Interacts with PEX6; forming the PEX1-PEX6 AAA ATPase complex, which is composed of a heterohexamer formed by a trimer of PEX1-PEX6 dimers.</text>
</comment>
<dbReference type="GO" id="GO:0005524">
    <property type="term" value="F:ATP binding"/>
    <property type="evidence" value="ECO:0007669"/>
    <property type="project" value="UniProtKB-KW"/>
</dbReference>
<evidence type="ECO:0000259" key="18">
    <source>
        <dbReference type="SMART" id="SM00382"/>
    </source>
</evidence>
<dbReference type="GO" id="GO:0005829">
    <property type="term" value="C:cytosol"/>
    <property type="evidence" value="ECO:0007669"/>
    <property type="project" value="UniProtKB-SubCell"/>
</dbReference>
<evidence type="ECO:0000256" key="14">
    <source>
        <dbReference type="ARBA" id="ARBA00034532"/>
    </source>
</evidence>
<feature type="domain" description="AAA+ ATPase" evidence="18">
    <location>
        <begin position="386"/>
        <end position="521"/>
    </location>
</feature>
<accession>A0A316Z0S5</accession>
<reference evidence="19 20" key="1">
    <citation type="journal article" date="2018" name="Mol. Biol. Evol.">
        <title>Broad Genomic Sampling Reveals a Smut Pathogenic Ancestry of the Fungal Clade Ustilaginomycotina.</title>
        <authorList>
            <person name="Kijpornyongpan T."/>
            <person name="Mondo S.J."/>
            <person name="Barry K."/>
            <person name="Sandor L."/>
            <person name="Lee J."/>
            <person name="Lipzen A."/>
            <person name="Pangilinan J."/>
            <person name="LaButti K."/>
            <person name="Hainaut M."/>
            <person name="Henrissat B."/>
            <person name="Grigoriev I.V."/>
            <person name="Spatafora J.W."/>
            <person name="Aime M.C."/>
        </authorList>
    </citation>
    <scope>NUCLEOTIDE SEQUENCE [LARGE SCALE GENOMIC DNA]</scope>
    <source>
        <strain evidence="19 20">MCA 4186</strain>
    </source>
</reference>
<dbReference type="GeneID" id="37270942"/>
<sequence>MSKRSTACTAVLDGELRTSLVHLPSLLYAPLLERNIAPQSLVVELVRRAPSDASDAEARRDTVYCGWSGLCAPSTPAGGGSSSSAPSLSNPLSISPLLARSFEPPLATHETLSLVLLRAPPLPTASSINVTPCGPDDWEVLARHAGEVEDGMLAQVRAAKQGAVIHIAVGKGDSVGMRVDTTTPSTSGESGARAVRLSTSTEVIIAPVPRAVIPPPASASTSSSSDAARSYLARTLFRAVPCAGSAMLVPASLAQTLRDAFGESQRASISTVACPAAPDLRPGLDAREADSAKHPTRNAVWVERDAAQDARDVWVGQDTLKQLGAQGGDMILFSAPSPVPLAMPAEVPSSPISGGEPSLPGLDAPLKQASAFFVSSLRSSSLLQSAAGALHITGSSGSGKATLAAALLSSLSPALAPIRVRCSKHADVRPASLRKLAAQWVAAAAWHAPSVLWLQDVERLAPQEMEHADGAHSRACAEALVAALEQRPANVFVLLTSSGATHSTLTTSRLVAETLQLRPPDKNARKAILDALITAKVRESDGLQAQDLNLVSLANETEGFYPNDLQDLTERAVTQAAMRSAQQDGSHDLTQPDFALALDGFVPLSLRDVKLEKSSVAWSDIGGLVETRQVLRETLEWPTKYAAIFAGCPLRLRSGLLLYGYPGCGKTLLASAVAKECGLNFIAVKGPEILNKYIGASEKSVRDLFDRAQAAKPCVLFFDEFDSIAPKRGHDSTGVTDRVVNQLLTQMDGAEGLSGVYVLAATSRPDLIDSALLRPGRLDKSLLCDMPSTEDRLDILKAVSRKVSLSPAVDLQRWAQQTDGMSGADLQALLYNAHLETIHESIAASARPDADDASTKKTKTAERGLRFVDLKTAAASHAAPALSNADRTALTRRLEQMLDASPAQGSVSSAGEAQLERKAKVLVTDEHIARSLKSTRPSVPREEQERLRRIYAAFAGERDAVFPSGEASQEIGARESLM</sequence>
<dbReference type="Gene3D" id="1.10.8.60">
    <property type="match status" value="2"/>
</dbReference>
<gene>
    <name evidence="19" type="ORF">FA09DRAFT_332285</name>
</gene>
<dbReference type="InterPro" id="IPR003593">
    <property type="entry name" value="AAA+_ATPase"/>
</dbReference>
<dbReference type="Gene3D" id="3.10.330.10">
    <property type="match status" value="1"/>
</dbReference>
<evidence type="ECO:0000256" key="10">
    <source>
        <dbReference type="ARBA" id="ARBA00022927"/>
    </source>
</evidence>
<keyword evidence="5" id="KW-0962">Peroxisome biogenesis</keyword>
<keyword evidence="11" id="KW-0472">Membrane</keyword>
<dbReference type="InterPro" id="IPR050168">
    <property type="entry name" value="AAA_ATPase_domain"/>
</dbReference>
<organism evidence="19 20">
    <name type="scientific">Tilletiopsis washingtonensis</name>
    <dbReference type="NCBI Taxonomy" id="58919"/>
    <lineage>
        <taxon>Eukaryota</taxon>
        <taxon>Fungi</taxon>
        <taxon>Dikarya</taxon>
        <taxon>Basidiomycota</taxon>
        <taxon>Ustilaginomycotina</taxon>
        <taxon>Exobasidiomycetes</taxon>
        <taxon>Entylomatales</taxon>
        <taxon>Entylomatales incertae sedis</taxon>
        <taxon>Tilletiopsis</taxon>
    </lineage>
</organism>
<dbReference type="Pfam" id="PF00004">
    <property type="entry name" value="AAA"/>
    <property type="match status" value="2"/>
</dbReference>
<evidence type="ECO:0000256" key="7">
    <source>
        <dbReference type="ARBA" id="ARBA00022741"/>
    </source>
</evidence>
<keyword evidence="8" id="KW-0378">Hydrolase</keyword>
<dbReference type="OrthoDB" id="2187at2759"/>
<dbReference type="FunFam" id="1.10.8.60:FF:000105">
    <property type="entry name" value="PeRoXisome assembly factor"/>
    <property type="match status" value="1"/>
</dbReference>
<dbReference type="EMBL" id="KZ819306">
    <property type="protein sequence ID" value="PWN95101.1"/>
    <property type="molecule type" value="Genomic_DNA"/>
</dbReference>
<evidence type="ECO:0000256" key="16">
    <source>
        <dbReference type="ARBA" id="ARBA00048778"/>
    </source>
</evidence>
<dbReference type="PROSITE" id="PS00674">
    <property type="entry name" value="AAA"/>
    <property type="match status" value="1"/>
</dbReference>
<dbReference type="SMART" id="SM00382">
    <property type="entry name" value="AAA"/>
    <property type="match status" value="2"/>
</dbReference>
<dbReference type="InterPro" id="IPR003960">
    <property type="entry name" value="ATPase_AAA_CS"/>
</dbReference>
<keyword evidence="9" id="KW-0067">ATP-binding</keyword>
<keyword evidence="3" id="KW-0813">Transport</keyword>
<comment type="similarity">
    <text evidence="2">Belongs to the AAA ATPase family.</text>
</comment>
<dbReference type="InterPro" id="IPR029067">
    <property type="entry name" value="CDC48_domain_2-like_sf"/>
</dbReference>
<dbReference type="InterPro" id="IPR003959">
    <property type="entry name" value="ATPase_AAA_core"/>
</dbReference>
<comment type="subcellular location">
    <subcellularLocation>
        <location evidence="1">Cytoplasm</location>
        <location evidence="1">Cytosol</location>
    </subcellularLocation>
    <subcellularLocation>
        <location evidence="15">Peroxisome membrane</location>
    </subcellularLocation>
</comment>
<evidence type="ECO:0000256" key="13">
    <source>
        <dbReference type="ARBA" id="ARBA00032509"/>
    </source>
</evidence>
<protein>
    <recommendedName>
        <fullName evidence="14">Peroxisomal ATPase PEX1</fullName>
    </recommendedName>
    <alternativeName>
        <fullName evidence="13">Peroxin-1</fullName>
    </alternativeName>
</protein>
<dbReference type="InterPro" id="IPR027417">
    <property type="entry name" value="P-loop_NTPase"/>
</dbReference>
<evidence type="ECO:0000256" key="1">
    <source>
        <dbReference type="ARBA" id="ARBA00004514"/>
    </source>
</evidence>
<evidence type="ECO:0000313" key="19">
    <source>
        <dbReference type="EMBL" id="PWN95101.1"/>
    </source>
</evidence>
<evidence type="ECO:0000256" key="3">
    <source>
        <dbReference type="ARBA" id="ARBA00022448"/>
    </source>
</evidence>
<keyword evidence="7" id="KW-0547">Nucleotide-binding</keyword>
<evidence type="ECO:0000256" key="5">
    <source>
        <dbReference type="ARBA" id="ARBA00022593"/>
    </source>
</evidence>
<evidence type="ECO:0000256" key="8">
    <source>
        <dbReference type="ARBA" id="ARBA00022801"/>
    </source>
</evidence>
<evidence type="ECO:0000256" key="2">
    <source>
        <dbReference type="ARBA" id="ARBA00006914"/>
    </source>
</evidence>
<dbReference type="PANTHER" id="PTHR23077:SF12">
    <property type="entry name" value="PEROXISOMAL ATPASE PEX1"/>
    <property type="match status" value="1"/>
</dbReference>